<evidence type="ECO:0000256" key="1">
    <source>
        <dbReference type="SAM" id="MobiDB-lite"/>
    </source>
</evidence>
<proteinExistence type="predicted"/>
<name>A0A815NM41_9BILA</name>
<sequence>METADTSRIIWGHTSFEDTSACAAGVSACRSSSLVRGEPGTVWPCWSRRDASTITDDLVPITPTLSGNVETGPGITGPMVLLALQGEDAGSYQLHEPALFPKALVVECGLTQVDVTIRTGVFSPLGSAVTHNFHPTQEEIQESDGSSVTSCNERGWGSSIDGQESETSPNKYILLDMEGNEPGQYRIHWPPLFPNVWLVECDLLQLDVSIRTEYVSPISCAEANDISFYDNDEDEDANVYNNNTMSIFDFDDSESIFDEIDDEWIDFDIIIDEWVNVHNHEDSTDAIDAIDMY</sequence>
<protein>
    <submittedName>
        <fullName evidence="2">Uncharacterized protein</fullName>
    </submittedName>
</protein>
<dbReference type="Proteomes" id="UP000663860">
    <property type="component" value="Unassembled WGS sequence"/>
</dbReference>
<comment type="caution">
    <text evidence="2">The sequence shown here is derived from an EMBL/GenBank/DDBJ whole genome shotgun (WGS) entry which is preliminary data.</text>
</comment>
<gene>
    <name evidence="2" type="ORF">IZO911_LOCUS41833</name>
</gene>
<organism evidence="2 3">
    <name type="scientific">Adineta steineri</name>
    <dbReference type="NCBI Taxonomy" id="433720"/>
    <lineage>
        <taxon>Eukaryota</taxon>
        <taxon>Metazoa</taxon>
        <taxon>Spiralia</taxon>
        <taxon>Gnathifera</taxon>
        <taxon>Rotifera</taxon>
        <taxon>Eurotatoria</taxon>
        <taxon>Bdelloidea</taxon>
        <taxon>Adinetida</taxon>
        <taxon>Adinetidae</taxon>
        <taxon>Adineta</taxon>
    </lineage>
</organism>
<dbReference type="AlphaFoldDB" id="A0A815NM41"/>
<evidence type="ECO:0000313" key="2">
    <source>
        <dbReference type="EMBL" id="CAF1441607.1"/>
    </source>
</evidence>
<feature type="compositionally biased region" description="Polar residues" evidence="1">
    <location>
        <begin position="143"/>
        <end position="152"/>
    </location>
</feature>
<dbReference type="EMBL" id="CAJNOE010001664">
    <property type="protein sequence ID" value="CAF1441607.1"/>
    <property type="molecule type" value="Genomic_DNA"/>
</dbReference>
<accession>A0A815NM41</accession>
<evidence type="ECO:0000313" key="3">
    <source>
        <dbReference type="Proteomes" id="UP000663860"/>
    </source>
</evidence>
<feature type="region of interest" description="Disordered" evidence="1">
    <location>
        <begin position="138"/>
        <end position="165"/>
    </location>
</feature>
<reference evidence="2" key="1">
    <citation type="submission" date="2021-02" db="EMBL/GenBank/DDBJ databases">
        <authorList>
            <person name="Nowell W R."/>
        </authorList>
    </citation>
    <scope>NUCLEOTIDE SEQUENCE</scope>
</reference>